<dbReference type="PROSITE" id="PS51343">
    <property type="entry name" value="PII_GLNB_DOM"/>
    <property type="match status" value="1"/>
</dbReference>
<dbReference type="InterPro" id="IPR002187">
    <property type="entry name" value="N-reg_PII"/>
</dbReference>
<dbReference type="SMART" id="SM00938">
    <property type="entry name" value="P-II"/>
    <property type="match status" value="1"/>
</dbReference>
<proteinExistence type="predicted"/>
<dbReference type="GO" id="GO:0006808">
    <property type="term" value="P:regulation of nitrogen utilization"/>
    <property type="evidence" value="ECO:0007669"/>
    <property type="project" value="InterPro"/>
</dbReference>
<dbReference type="InterPro" id="IPR011322">
    <property type="entry name" value="N-reg_PII-like_a/b"/>
</dbReference>
<name>A0A644WF21_9ZZZZ</name>
<accession>A0A644WF21</accession>
<comment type="caution">
    <text evidence="1">The sequence shown here is derived from an EMBL/GenBank/DDBJ whole genome shotgun (WGS) entry which is preliminary data.</text>
</comment>
<reference evidence="1" key="1">
    <citation type="submission" date="2019-08" db="EMBL/GenBank/DDBJ databases">
        <authorList>
            <person name="Kucharzyk K."/>
            <person name="Murdoch R.W."/>
            <person name="Higgins S."/>
            <person name="Loffler F."/>
        </authorList>
    </citation>
    <scope>NUCLEOTIDE SEQUENCE</scope>
</reference>
<gene>
    <name evidence="1" type="ORF">SDC9_48382</name>
</gene>
<dbReference type="EMBL" id="VSSQ01000847">
    <property type="protein sequence ID" value="MPM02137.1"/>
    <property type="molecule type" value="Genomic_DNA"/>
</dbReference>
<dbReference type="InterPro" id="IPR015867">
    <property type="entry name" value="N-reg_PII/ATP_PRibTrfase_C"/>
</dbReference>
<dbReference type="Pfam" id="PF00543">
    <property type="entry name" value="P-II"/>
    <property type="match status" value="1"/>
</dbReference>
<dbReference type="GO" id="GO:0030234">
    <property type="term" value="F:enzyme regulator activity"/>
    <property type="evidence" value="ECO:0007669"/>
    <property type="project" value="InterPro"/>
</dbReference>
<evidence type="ECO:0000313" key="1">
    <source>
        <dbReference type="EMBL" id="MPM02137.1"/>
    </source>
</evidence>
<sequence length="223" mass="24662">MMSNSLESKGMELIYFIVNFGLGSKLIQRAKYHGVSGGTIFLGRGTVNNKILDYLGLSDIRKEIVLMVADSDTVIKSLKELDEEFKFEKPNHGIVFTTSISNILGTRRYKSDNISKERGVENIMYNSITAIVEKGRAEDVIDAATKAGAKGGTIINARGSGIHETSKVFAMEIEPEKEIVMIISKNDKTEAIIASIRKELEMDKPGNGIVFTQDINKTYGLYE</sequence>
<protein>
    <recommendedName>
        <fullName evidence="2">Nitrogen regulatory protein P-II</fullName>
    </recommendedName>
</protein>
<dbReference type="AlphaFoldDB" id="A0A644WF21"/>
<evidence type="ECO:0008006" key="2">
    <source>
        <dbReference type="Google" id="ProtNLM"/>
    </source>
</evidence>
<organism evidence="1">
    <name type="scientific">bioreactor metagenome</name>
    <dbReference type="NCBI Taxonomy" id="1076179"/>
    <lineage>
        <taxon>unclassified sequences</taxon>
        <taxon>metagenomes</taxon>
        <taxon>ecological metagenomes</taxon>
    </lineage>
</organism>
<dbReference type="Gene3D" id="3.30.70.120">
    <property type="match status" value="2"/>
</dbReference>
<dbReference type="SUPFAM" id="SSF54913">
    <property type="entry name" value="GlnB-like"/>
    <property type="match status" value="2"/>
</dbReference>